<reference evidence="2" key="1">
    <citation type="submission" date="2019-10" db="EMBL/GenBank/DDBJ databases">
        <authorList>
            <consortium name="DOE Joint Genome Institute"/>
            <person name="Kuo A."/>
            <person name="Miyauchi S."/>
            <person name="Kiss E."/>
            <person name="Drula E."/>
            <person name="Kohler A."/>
            <person name="Sanchez-Garcia M."/>
            <person name="Andreopoulos B."/>
            <person name="Barry K.W."/>
            <person name="Bonito G."/>
            <person name="Buee M."/>
            <person name="Carver A."/>
            <person name="Chen C."/>
            <person name="Cichocki N."/>
            <person name="Clum A."/>
            <person name="Culley D."/>
            <person name="Crous P.W."/>
            <person name="Fauchery L."/>
            <person name="Girlanda M."/>
            <person name="Hayes R."/>
            <person name="Keri Z."/>
            <person name="LaButti K."/>
            <person name="Lipzen A."/>
            <person name="Lombard V."/>
            <person name="Magnuson J."/>
            <person name="Maillard F."/>
            <person name="Morin E."/>
            <person name="Murat C."/>
            <person name="Nolan M."/>
            <person name="Ohm R."/>
            <person name="Pangilinan J."/>
            <person name="Pereira M."/>
            <person name="Perotto S."/>
            <person name="Peter M."/>
            <person name="Riley R."/>
            <person name="Sitrit Y."/>
            <person name="Stielow B."/>
            <person name="Szollosi G."/>
            <person name="Zifcakova L."/>
            <person name="Stursova M."/>
            <person name="Spatafora J.W."/>
            <person name="Tedersoo L."/>
            <person name="Vaario L.-M."/>
            <person name="Yamada A."/>
            <person name="Yan M."/>
            <person name="Wang P."/>
            <person name="Xu J."/>
            <person name="Bruns T."/>
            <person name="Baldrian P."/>
            <person name="Vilgalys R."/>
            <person name="Henrissat B."/>
            <person name="Grigoriev I.V."/>
            <person name="Hibbett D."/>
            <person name="Nagy L.G."/>
            <person name="Martin F.M."/>
        </authorList>
    </citation>
    <scope>NUCLEOTIDE SEQUENCE</scope>
    <source>
        <strain evidence="2">Prilba</strain>
    </source>
</reference>
<dbReference type="Proteomes" id="UP000759537">
    <property type="component" value="Unassembled WGS sequence"/>
</dbReference>
<keyword evidence="1" id="KW-1133">Transmembrane helix</keyword>
<keyword evidence="3" id="KW-1185">Reference proteome</keyword>
<name>A0A9P5JU99_9AGAM</name>
<evidence type="ECO:0000313" key="2">
    <source>
        <dbReference type="EMBL" id="KAF8464731.1"/>
    </source>
</evidence>
<organism evidence="2 3">
    <name type="scientific">Russula ochroleuca</name>
    <dbReference type="NCBI Taxonomy" id="152965"/>
    <lineage>
        <taxon>Eukaryota</taxon>
        <taxon>Fungi</taxon>
        <taxon>Dikarya</taxon>
        <taxon>Basidiomycota</taxon>
        <taxon>Agaricomycotina</taxon>
        <taxon>Agaricomycetes</taxon>
        <taxon>Russulales</taxon>
        <taxon>Russulaceae</taxon>
        <taxon>Russula</taxon>
    </lineage>
</organism>
<evidence type="ECO:0000313" key="3">
    <source>
        <dbReference type="Proteomes" id="UP000759537"/>
    </source>
</evidence>
<dbReference type="AlphaFoldDB" id="A0A9P5JU99"/>
<dbReference type="EMBL" id="WHVB01000054">
    <property type="protein sequence ID" value="KAF8464731.1"/>
    <property type="molecule type" value="Genomic_DNA"/>
</dbReference>
<evidence type="ECO:0000256" key="1">
    <source>
        <dbReference type="SAM" id="Phobius"/>
    </source>
</evidence>
<feature type="transmembrane region" description="Helical" evidence="1">
    <location>
        <begin position="37"/>
        <end position="57"/>
    </location>
</feature>
<keyword evidence="1" id="KW-0812">Transmembrane</keyword>
<reference evidence="2" key="2">
    <citation type="journal article" date="2020" name="Nat. Commun.">
        <title>Large-scale genome sequencing of mycorrhizal fungi provides insights into the early evolution of symbiotic traits.</title>
        <authorList>
            <person name="Miyauchi S."/>
            <person name="Kiss E."/>
            <person name="Kuo A."/>
            <person name="Drula E."/>
            <person name="Kohler A."/>
            <person name="Sanchez-Garcia M."/>
            <person name="Morin E."/>
            <person name="Andreopoulos B."/>
            <person name="Barry K.W."/>
            <person name="Bonito G."/>
            <person name="Buee M."/>
            <person name="Carver A."/>
            <person name="Chen C."/>
            <person name="Cichocki N."/>
            <person name="Clum A."/>
            <person name="Culley D."/>
            <person name="Crous P.W."/>
            <person name="Fauchery L."/>
            <person name="Girlanda M."/>
            <person name="Hayes R.D."/>
            <person name="Keri Z."/>
            <person name="LaButti K."/>
            <person name="Lipzen A."/>
            <person name="Lombard V."/>
            <person name="Magnuson J."/>
            <person name="Maillard F."/>
            <person name="Murat C."/>
            <person name="Nolan M."/>
            <person name="Ohm R.A."/>
            <person name="Pangilinan J."/>
            <person name="Pereira M.F."/>
            <person name="Perotto S."/>
            <person name="Peter M."/>
            <person name="Pfister S."/>
            <person name="Riley R."/>
            <person name="Sitrit Y."/>
            <person name="Stielow J.B."/>
            <person name="Szollosi G."/>
            <person name="Zifcakova L."/>
            <person name="Stursova M."/>
            <person name="Spatafora J.W."/>
            <person name="Tedersoo L."/>
            <person name="Vaario L.M."/>
            <person name="Yamada A."/>
            <person name="Yan M."/>
            <person name="Wang P."/>
            <person name="Xu J."/>
            <person name="Bruns T."/>
            <person name="Baldrian P."/>
            <person name="Vilgalys R."/>
            <person name="Dunand C."/>
            <person name="Henrissat B."/>
            <person name="Grigoriev I.V."/>
            <person name="Hibbett D."/>
            <person name="Nagy L.G."/>
            <person name="Martin F.M."/>
        </authorList>
    </citation>
    <scope>NUCLEOTIDE SEQUENCE</scope>
    <source>
        <strain evidence="2">Prilba</strain>
    </source>
</reference>
<proteinExistence type="predicted"/>
<protein>
    <submittedName>
        <fullName evidence="2">Uncharacterized protein</fullName>
    </submittedName>
</protein>
<keyword evidence="1" id="KW-0472">Membrane</keyword>
<comment type="caution">
    <text evidence="2">The sequence shown here is derived from an EMBL/GenBank/DDBJ whole genome shotgun (WGS) entry which is preliminary data.</text>
</comment>
<feature type="transmembrane region" description="Helical" evidence="1">
    <location>
        <begin position="69"/>
        <end position="91"/>
    </location>
</feature>
<gene>
    <name evidence="2" type="ORF">DFH94DRAFT_784981</name>
</gene>
<accession>A0A9P5JU99</accession>
<sequence>MHCPLSWRRRARGSILLGTSGPFGMVAQRMVGRRSAVLLLGLNDIHIIFSYCCLLHHASPHLSSPLLSLHLYMSCCFVCLVPSGWIVRTVFV</sequence>